<dbReference type="Gene3D" id="3.10.450.50">
    <property type="match status" value="1"/>
</dbReference>
<dbReference type="InterPro" id="IPR032710">
    <property type="entry name" value="NTF2-like_dom_sf"/>
</dbReference>
<evidence type="ECO:0000313" key="2">
    <source>
        <dbReference type="EMBL" id="SVB84392.1"/>
    </source>
</evidence>
<dbReference type="EMBL" id="UINC01060169">
    <property type="protein sequence ID" value="SVB84392.1"/>
    <property type="molecule type" value="Genomic_DNA"/>
</dbReference>
<sequence>MKKFIALIWLTLLTNCSSNSKDDLNDNFKEVYQREICDKYSLYANSKDLNGSLSLYADDAIVNNSTVEPIVGINKIKENFIEWYESAETINHSATVISAKVFGNEAFAYGRWKVDQIMKDGSKREERGHWSTHNVKVGNNWKMTIDHTNDADFFESRRKKEDYISKLDKSMLPEIVSPDVYKVIVENDDVKVLEVTFAPGQGDNMHEHGVIT</sequence>
<feature type="non-terminal residue" evidence="2">
    <location>
        <position position="212"/>
    </location>
</feature>
<protein>
    <recommendedName>
        <fullName evidence="1">DUF4440 domain-containing protein</fullName>
    </recommendedName>
</protein>
<name>A0A382HB48_9ZZZZ</name>
<dbReference type="InterPro" id="IPR027843">
    <property type="entry name" value="DUF4440"/>
</dbReference>
<reference evidence="2" key="1">
    <citation type="submission" date="2018-05" db="EMBL/GenBank/DDBJ databases">
        <authorList>
            <person name="Lanie J.A."/>
            <person name="Ng W.-L."/>
            <person name="Kazmierczak K.M."/>
            <person name="Andrzejewski T.M."/>
            <person name="Davidsen T.M."/>
            <person name="Wayne K.J."/>
            <person name="Tettelin H."/>
            <person name="Glass J.I."/>
            <person name="Rusch D."/>
            <person name="Podicherti R."/>
            <person name="Tsui H.-C.T."/>
            <person name="Winkler M.E."/>
        </authorList>
    </citation>
    <scope>NUCLEOTIDE SEQUENCE</scope>
</reference>
<accession>A0A382HB48</accession>
<proteinExistence type="predicted"/>
<dbReference type="InterPro" id="IPR014710">
    <property type="entry name" value="RmlC-like_jellyroll"/>
</dbReference>
<dbReference type="SUPFAM" id="SSF54427">
    <property type="entry name" value="NTF2-like"/>
    <property type="match status" value="1"/>
</dbReference>
<dbReference type="Gene3D" id="2.60.120.10">
    <property type="entry name" value="Jelly Rolls"/>
    <property type="match status" value="1"/>
</dbReference>
<evidence type="ECO:0000259" key="1">
    <source>
        <dbReference type="Pfam" id="PF14534"/>
    </source>
</evidence>
<organism evidence="2">
    <name type="scientific">marine metagenome</name>
    <dbReference type="NCBI Taxonomy" id="408172"/>
    <lineage>
        <taxon>unclassified sequences</taxon>
        <taxon>metagenomes</taxon>
        <taxon>ecological metagenomes</taxon>
    </lineage>
</organism>
<gene>
    <name evidence="2" type="ORF">METZ01_LOCUS237246</name>
</gene>
<dbReference type="AlphaFoldDB" id="A0A382HB48"/>
<feature type="domain" description="DUF4440" evidence="1">
    <location>
        <begin position="45"/>
        <end position="143"/>
    </location>
</feature>
<dbReference type="Pfam" id="PF14534">
    <property type="entry name" value="DUF4440"/>
    <property type="match status" value="1"/>
</dbReference>